<sequence>MQFSTRTNKIDTSHQPSNTNKKTFTVSLSHFPKVKTPGLSSPLNKTNRHTSHEINPLPKKPDQLPMQADHKKRRHIAYASNFDKRTDMPTMVRGLTHAPIRNKGFALSYRRLSFWLEMSHRWSIVYWLSAVGR</sequence>
<proteinExistence type="predicted"/>
<evidence type="ECO:0000256" key="1">
    <source>
        <dbReference type="SAM" id="MobiDB-lite"/>
    </source>
</evidence>
<dbReference type="EMBL" id="ML734560">
    <property type="protein sequence ID" value="KAB8251312.1"/>
    <property type="molecule type" value="Genomic_DNA"/>
</dbReference>
<accession>A0A5N6H9V3</accession>
<organism evidence="2">
    <name type="scientific">Aspergillus flavus</name>
    <dbReference type="NCBI Taxonomy" id="5059"/>
    <lineage>
        <taxon>Eukaryota</taxon>
        <taxon>Fungi</taxon>
        <taxon>Dikarya</taxon>
        <taxon>Ascomycota</taxon>
        <taxon>Pezizomycotina</taxon>
        <taxon>Eurotiomycetes</taxon>
        <taxon>Eurotiomycetidae</taxon>
        <taxon>Eurotiales</taxon>
        <taxon>Aspergillaceae</taxon>
        <taxon>Aspergillus</taxon>
        <taxon>Aspergillus subgen. Circumdati</taxon>
    </lineage>
</organism>
<name>A0A5N6H9V3_ASPFL</name>
<dbReference type="Proteomes" id="UP000325434">
    <property type="component" value="Unassembled WGS sequence"/>
</dbReference>
<evidence type="ECO:0000313" key="2">
    <source>
        <dbReference type="EMBL" id="KAB8251312.1"/>
    </source>
</evidence>
<protein>
    <submittedName>
        <fullName evidence="2">Uncharacterized protein</fullName>
    </submittedName>
</protein>
<feature type="region of interest" description="Disordered" evidence="1">
    <location>
        <begin position="1"/>
        <end position="72"/>
    </location>
</feature>
<dbReference type="AlphaFoldDB" id="A0A5N6H9V3"/>
<reference evidence="2" key="1">
    <citation type="submission" date="2019-04" db="EMBL/GenBank/DDBJ databases">
        <title>Friends and foes A comparative genomics study of 23 Aspergillus species from section Flavi.</title>
        <authorList>
            <consortium name="DOE Joint Genome Institute"/>
            <person name="Kjaerbolling I."/>
            <person name="Vesth T."/>
            <person name="Frisvad J.C."/>
            <person name="Nybo J.L."/>
            <person name="Theobald S."/>
            <person name="Kildgaard S."/>
            <person name="Isbrandt T."/>
            <person name="Kuo A."/>
            <person name="Sato A."/>
            <person name="Lyhne E.K."/>
            <person name="Kogle M.E."/>
            <person name="Wiebenga A."/>
            <person name="Kun R.S."/>
            <person name="Lubbers R.J."/>
            <person name="Makela M.R."/>
            <person name="Barry K."/>
            <person name="Chovatia M."/>
            <person name="Clum A."/>
            <person name="Daum C."/>
            <person name="Haridas S."/>
            <person name="He G."/>
            <person name="LaButti K."/>
            <person name="Lipzen A."/>
            <person name="Mondo S."/>
            <person name="Riley R."/>
            <person name="Salamov A."/>
            <person name="Simmons B.A."/>
            <person name="Magnuson J.K."/>
            <person name="Henrissat B."/>
            <person name="Mortensen U.H."/>
            <person name="Larsen T.O."/>
            <person name="Devries R.P."/>
            <person name="Grigoriev I.V."/>
            <person name="Machida M."/>
            <person name="Baker S.E."/>
            <person name="Andersen M.R."/>
        </authorList>
    </citation>
    <scope>NUCLEOTIDE SEQUENCE [LARGE SCALE GENOMIC DNA]</scope>
    <source>
        <strain evidence="2">CBS 121.62</strain>
    </source>
</reference>
<gene>
    <name evidence="2" type="ORF">BDV35DRAFT_8677</name>
</gene>
<feature type="compositionally biased region" description="Polar residues" evidence="1">
    <location>
        <begin position="13"/>
        <end position="28"/>
    </location>
</feature>